<reference evidence="1" key="1">
    <citation type="submission" date="2018-04" db="EMBL/GenBank/DDBJ databases">
        <title>Genomes of the Obligate Erwinia dacicola and Facultative Enterobacter sp. OLF Endosymbionts of the Olive Fruit fly, Bactrocera oleae.</title>
        <authorList>
            <person name="Estes A.M."/>
            <person name="Hearn D.J."/>
            <person name="Agarwal S."/>
            <person name="Pierson E.A."/>
            <person name="Dunning-Hotopp J.C."/>
        </authorList>
    </citation>
    <scope>NUCLEOTIDE SEQUENCE [LARGE SCALE GENOMIC DNA]</scope>
    <source>
        <strain evidence="1">Oroville</strain>
    </source>
</reference>
<dbReference type="EMBL" id="LJAM02000160">
    <property type="protein sequence ID" value="RAP71331.1"/>
    <property type="molecule type" value="Genomic_DNA"/>
</dbReference>
<dbReference type="AlphaFoldDB" id="A0A328TQG7"/>
<comment type="caution">
    <text evidence="1">The sequence shown here is derived from an EMBL/GenBank/DDBJ whole genome shotgun (WGS) entry which is preliminary data.</text>
</comment>
<evidence type="ECO:0000313" key="2">
    <source>
        <dbReference type="Proteomes" id="UP000244334"/>
    </source>
</evidence>
<protein>
    <submittedName>
        <fullName evidence="1">Uncharacterized protein</fullName>
    </submittedName>
</protein>
<sequence length="114" mass="12261">MVSARHKPLRLVERLQSKLASLGLRSSTELLAQLLAEQEDVLALIVRQSNQYVDPIEDWADSSLKCNAKPPVLALQRPLKVAGTQGISVACYSVLPGTCGARHPSLPSGQFLSG</sequence>
<organism evidence="1 2">
    <name type="scientific">Candidatus Erwinia dacicola</name>
    <dbReference type="NCBI Taxonomy" id="252393"/>
    <lineage>
        <taxon>Bacteria</taxon>
        <taxon>Pseudomonadati</taxon>
        <taxon>Pseudomonadota</taxon>
        <taxon>Gammaproteobacteria</taxon>
        <taxon>Enterobacterales</taxon>
        <taxon>Erwiniaceae</taxon>
        <taxon>Erwinia</taxon>
    </lineage>
</organism>
<gene>
    <name evidence="1" type="ORF">ACZ87_01861</name>
</gene>
<accession>A0A328TQG7</accession>
<name>A0A328TQG7_9GAMM</name>
<proteinExistence type="predicted"/>
<dbReference type="Proteomes" id="UP000244334">
    <property type="component" value="Unassembled WGS sequence"/>
</dbReference>
<evidence type="ECO:0000313" key="1">
    <source>
        <dbReference type="EMBL" id="RAP71331.1"/>
    </source>
</evidence>
<keyword evidence="2" id="KW-1185">Reference proteome</keyword>